<evidence type="ECO:0008006" key="4">
    <source>
        <dbReference type="Google" id="ProtNLM"/>
    </source>
</evidence>
<dbReference type="GO" id="GO:0004038">
    <property type="term" value="F:allantoinase activity"/>
    <property type="evidence" value="ECO:0007669"/>
    <property type="project" value="TreeGrafter"/>
</dbReference>
<proteinExistence type="predicted"/>
<dbReference type="AlphaFoldDB" id="A0A8H2XEZ9"/>
<dbReference type="SUPFAM" id="SSF51338">
    <property type="entry name" value="Composite domain of metallo-dependent hydrolases"/>
    <property type="match status" value="1"/>
</dbReference>
<dbReference type="Gene3D" id="3.20.20.140">
    <property type="entry name" value="Metal-dependent hydrolases"/>
    <property type="match status" value="2"/>
</dbReference>
<dbReference type="InterPro" id="IPR011059">
    <property type="entry name" value="Metal-dep_hydrolase_composite"/>
</dbReference>
<feature type="transmembrane region" description="Helical" evidence="1">
    <location>
        <begin position="12"/>
        <end position="30"/>
    </location>
</feature>
<keyword evidence="1" id="KW-0812">Transmembrane</keyword>
<dbReference type="SUPFAM" id="SSF51556">
    <property type="entry name" value="Metallo-dependent hydrolases"/>
    <property type="match status" value="1"/>
</dbReference>
<dbReference type="InterPro" id="IPR050138">
    <property type="entry name" value="DHOase/Allantoinase_Hydrolase"/>
</dbReference>
<evidence type="ECO:0000256" key="1">
    <source>
        <dbReference type="SAM" id="Phobius"/>
    </source>
</evidence>
<comment type="caution">
    <text evidence="2">The sequence shown here is derived from an EMBL/GenBank/DDBJ whole genome shotgun (WGS) entry which is preliminary data.</text>
</comment>
<dbReference type="InterPro" id="IPR032466">
    <property type="entry name" value="Metal_Hydrolase"/>
</dbReference>
<dbReference type="PANTHER" id="PTHR43668">
    <property type="entry name" value="ALLANTOINASE"/>
    <property type="match status" value="1"/>
</dbReference>
<accession>A0A8H2XEZ9</accession>
<dbReference type="PANTHER" id="PTHR43668:SF5">
    <property type="entry name" value="AMIDOHYDROLASE 3 DOMAIN-CONTAINING PROTEIN"/>
    <property type="match status" value="1"/>
</dbReference>
<reference evidence="2" key="1">
    <citation type="submission" date="2021-01" db="EMBL/GenBank/DDBJ databases">
        <authorList>
            <person name="Kaushik A."/>
        </authorList>
    </citation>
    <scope>NUCLEOTIDE SEQUENCE</scope>
    <source>
        <strain evidence="2">Type strain: AG8-Rh-89/</strain>
    </source>
</reference>
<evidence type="ECO:0000313" key="2">
    <source>
        <dbReference type="EMBL" id="CAE6424603.1"/>
    </source>
</evidence>
<dbReference type="EMBL" id="CAJMWZ010000729">
    <property type="protein sequence ID" value="CAE6424603.1"/>
    <property type="molecule type" value="Genomic_DNA"/>
</dbReference>
<dbReference type="GO" id="GO:0006145">
    <property type="term" value="P:purine nucleobase catabolic process"/>
    <property type="evidence" value="ECO:0007669"/>
    <property type="project" value="TreeGrafter"/>
</dbReference>
<keyword evidence="1" id="KW-0472">Membrane</keyword>
<gene>
    <name evidence="2" type="ORF">RDB_LOCUS13531</name>
</gene>
<evidence type="ECO:0000313" key="3">
    <source>
        <dbReference type="Proteomes" id="UP000663850"/>
    </source>
</evidence>
<name>A0A8H2XEZ9_9AGAM</name>
<organism evidence="2 3">
    <name type="scientific">Rhizoctonia solani</name>
    <dbReference type="NCBI Taxonomy" id="456999"/>
    <lineage>
        <taxon>Eukaryota</taxon>
        <taxon>Fungi</taxon>
        <taxon>Dikarya</taxon>
        <taxon>Basidiomycota</taxon>
        <taxon>Agaricomycotina</taxon>
        <taxon>Agaricomycetes</taxon>
        <taxon>Cantharellales</taxon>
        <taxon>Ceratobasidiaceae</taxon>
        <taxon>Rhizoctonia</taxon>
    </lineage>
</organism>
<keyword evidence="1" id="KW-1133">Transmembrane helix</keyword>
<sequence>MGSLCLESGARTRFAVFCTLSILAIPIYLFTPYSSSTTRRAHVIPQNARTVLNTCARLTLAPYRSTFENRLISERFEPGSAHPVLLQNATIWTGVKTLDGRVQVTKGDLLLVNGVIQGAFEYGLSMPELVRRGYNTEEIELKNVQGAWITPAIFDLHSHVGDSSIPSFKGSEDDNSFKGPVLPFLRSLDAINTHDEAFRLFRAGGVATSLVLPGSGNTIGGQGFVIKLGKDAVRKGPSAMVLEPQDGLFVPQNQSERFDGPRWRHIKHACGENPSGEYSQTRMDNIWNFRQAYNRAREVLNKQNTYCASAQDGRWDDIRGKDFPEDLEYESLVDVLRGRTKVHVHCYEAVDFDGIVRLSNEFKFPIAAFHHAHEAYLVPDLIKQAYGKSPALALFSGFARYKREAYRASPYAPKILNENGLRSDGPPALNARYLFYEAAQAHYYGLPEDEAIASLTTMPAEVAGYSHRLGFIKQGYDAVKDIIIWDSHPLSLGATPQQVYIDGSPQLDEPFVLSKPHWTQTAPRTPSWDREVRQTKEADGLPDLLGSQNPDIIIFTNVASFVRDDQQMLEQQGTVVASRGHIVCAGACASYITPEAKIVDLQGGSVIPGLIASGASIGLVEIDQEPSTNDGDPLDPLENHIPTIAGGDEFLARGVDGLSFAGRNALLSHRGGVTTIIEAPFSYNGFIQGVSVAFRSGARHKLEPGAVPYREVALHVRLVRGQGDSGVSLRIATLRRLLLDSEDGSVYARVTKGELPLVVLVENADIMATLLDLKNELEDMTSSTLHLVFAGATESHLIADEIAKAKVGVILAPLRPMPQFWDQIRYVPGPPLSQLTALQILRRAGVTVGLGTSPVVVTQAWDVPNTRFNLGWAIADSNGTLNKYEALAFSTTNLKKLYRLPDLDTDLVAYRGGDAFSYSSQPVAVLSVERGKNELFE</sequence>
<dbReference type="Proteomes" id="UP000663850">
    <property type="component" value="Unassembled WGS sequence"/>
</dbReference>
<protein>
    <recommendedName>
        <fullName evidence="4">Amidohydrolase-related domain-containing protein</fullName>
    </recommendedName>
</protein>
<dbReference type="GO" id="GO:0005737">
    <property type="term" value="C:cytoplasm"/>
    <property type="evidence" value="ECO:0007669"/>
    <property type="project" value="TreeGrafter"/>
</dbReference>